<dbReference type="Pfam" id="PF16592">
    <property type="entry name" value="Cas9_REC"/>
    <property type="match status" value="1"/>
</dbReference>
<dbReference type="InterPro" id="IPR033114">
    <property type="entry name" value="HNH_CAS9"/>
</dbReference>
<comment type="cofactor">
    <cofactor evidence="1 13">
        <name>Mg(2+)</name>
        <dbReference type="ChEBI" id="CHEBI:18420"/>
    </cofactor>
</comment>
<feature type="binding site" evidence="13">
    <location>
        <position position="797"/>
    </location>
    <ligand>
        <name>Mg(2+)</name>
        <dbReference type="ChEBI" id="CHEBI:18420"/>
        <label>1</label>
    </ligand>
</feature>
<evidence type="ECO:0000256" key="2">
    <source>
        <dbReference type="ARBA" id="ARBA00005244"/>
    </source>
</evidence>
<dbReference type="Pfam" id="PF13395">
    <property type="entry name" value="HNH_4"/>
    <property type="match status" value="1"/>
</dbReference>
<organism evidence="15 16">
    <name type="scientific">Lactobacillus mulieris</name>
    <dbReference type="NCBI Taxonomy" id="2508708"/>
    <lineage>
        <taxon>Bacteria</taxon>
        <taxon>Bacillati</taxon>
        <taxon>Bacillota</taxon>
        <taxon>Bacilli</taxon>
        <taxon>Lactobacillales</taxon>
        <taxon>Lactobacillaceae</taxon>
        <taxon>Lactobacillus</taxon>
    </lineage>
</organism>
<dbReference type="HAMAP" id="MF_01480">
    <property type="entry name" value="Cas9"/>
    <property type="match status" value="1"/>
</dbReference>
<evidence type="ECO:0000256" key="11">
    <source>
        <dbReference type="ARBA" id="ARBA00023211"/>
    </source>
</evidence>
<dbReference type="GO" id="GO:0016787">
    <property type="term" value="F:hydrolase activity"/>
    <property type="evidence" value="ECO:0007669"/>
    <property type="project" value="UniProtKB-KW"/>
</dbReference>
<dbReference type="GeneID" id="97459112"/>
<dbReference type="InterPro" id="IPR028629">
    <property type="entry name" value="Cas9"/>
</dbReference>
<sequence length="1395" mass="161879">MKEIKDYIIGLDIGTNSCGYVVTDKQNNILKLKGKTAIGARLFKEGQAAADRRSFRTTRRRLARRHWRLGLLEEIFDPEMEKIDPNFFRRLKESDYSPKDSRKQFNAIVFKSIKADKRFYKKYPTIYHLRNALMHDNQKHDLREIFMAVHHIVKYRGNFLREDSVNAFKAAKFSLRGEDGIGPVDKLNDLLKEIYSEYSPELATNNLSKIEDIIKDKNLYKQDKLKQVATLLIKEADSKDKAKLNKDIAKQVANSFMGYMFRLDTLFSLTDVDVKDYKLKFSDANIDESLDDLTSLLTDAQIEFVLELQSIYNTIVLNEIVPDGMSLSESMIKKYDDHKEDLKIFKEYIDSLSDQKKAKKLLSAYNLYVNYRKSDLVEAKNLFKNKKVGDKNFADVISNFEVFGKFVSDNLDDSELANKIKARLDLGEFLPKQRTNQNGVIPYQLHQVELTQILEKQGKYYPFLITPNPVESHRNNAPYEISELVSFRVPYYVGPLIDNQSIKDKQNKNKFAWMVRQKQGQITPWNLEEMVDTTESANQFIKRMTRKDTYLLAEDVLPKSSLVYQKFMILDELNRIKIDGKKLTSELKHDIFEKLFKKQKSINLDNLKNYLLVEGNIPGLIEGLSDGINFNNSFSTYIDYRNIFGDEIDNPNKQADFEKMIEWSTVFEDRKIFKRKLKEITWLTSEQIKQVSSKRYSGWGRLSKKLLTQITDENGVNILQRLWNEPETLTEVLANPVIKRKIVEANSSFTKAKDMKDILVEAYTSPQNKKAIRQVMRVVDDIIAAAHGKKPSQIAIEFAREDQDNPQMTKSRKAQLDQIYAKISDEFLDDAVKNELKNMKDNKPLAKDKVFLYFKQMGRDAYSGEKLSLDNLQDYDIDHIYPQSFIKDDSFDNRVLVQRAYNNGKSDNVPVLLFGNKIAAGLGITIRQMWKKWLELGLISKRKFNNLITDPEKISRNMASGFVNRQLVETSQVIKLVANILQAKLPDTEIIEVKASYNSILRKEFNLYKSREVNDYHHAIDAYLTTIVGNYLYQVYPKLRPYFVYGQFKKFGKAENQEDDPVKKIKKFNFIYQLIWGKDDAICISHTNQQVFSKKDIIDKLTTAYNFKYMNISHAVYTRNNNMFKQTLFPIIERTTAKTKSLIPKKLDRPTDIYGGYSNNNDAYLALVKVDKKRGSEYRVVGIPMRAAAMLKASKNYDEDLRKVIEPMVMFDKNGKAKRGIEGFRVLVGKMPFKQAVLDGNKKFMLTGTVDTPNLKQLVLSQQNMKYILDYIEDVDCRKHKFGDKVQNPDKCLLEVFDEIIEIVDKYFELFDSRDFREKLRNSRNKFIKLEASKKADTILAILKGLQAKSTRATIKELNISDFGRIITSSISPEAQLIYQSPTGLFERRVKVKDL</sequence>
<evidence type="ECO:0000256" key="5">
    <source>
        <dbReference type="ARBA" id="ARBA00022759"/>
    </source>
</evidence>
<feature type="binding site" evidence="13">
    <location>
        <position position="12"/>
    </location>
    <ligand>
        <name>Mg(2+)</name>
        <dbReference type="ChEBI" id="CHEBI:18420"/>
        <label>1</label>
    </ligand>
</feature>
<dbReference type="GO" id="GO:0003677">
    <property type="term" value="F:DNA binding"/>
    <property type="evidence" value="ECO:0007669"/>
    <property type="project" value="UniProtKB-UniRule"/>
</dbReference>
<dbReference type="Proteomes" id="UP001213015">
    <property type="component" value="Unassembled WGS sequence"/>
</dbReference>
<dbReference type="NCBIfam" id="TIGR01865">
    <property type="entry name" value="cas_Csn1"/>
    <property type="match status" value="1"/>
</dbReference>
<dbReference type="InterPro" id="IPR032239">
    <property type="entry name" value="Cas9-BH"/>
</dbReference>
<comment type="similarity">
    <text evidence="2">Belongs to the CRISPR-associated protein Cas9 family. Subtype II-A subfamily.</text>
</comment>
<comment type="domain">
    <text evidence="13">Has 2 endonuclease domains. The discontinuous RuvC-like domain cleaves the target DNA noncomplementary to crRNA while the HNH nuclease domain cleaves the target DNA complementary to crRNA.</text>
</comment>
<evidence type="ECO:0000256" key="4">
    <source>
        <dbReference type="ARBA" id="ARBA00022723"/>
    </source>
</evidence>
<name>A0AAP3GXE0_9LACO</name>
<proteinExistence type="inferred from homology"/>
<dbReference type="InterPro" id="IPR032240">
    <property type="entry name" value="Cas9_REC"/>
</dbReference>
<feature type="binding site" evidence="13">
    <location>
        <position position="1018"/>
    </location>
    <ligand>
        <name>Mg(2+)</name>
        <dbReference type="ChEBI" id="CHEBI:18420"/>
        <label>2</label>
    </ligand>
</feature>
<comment type="caution">
    <text evidence="15">The sequence shown here is derived from an EMBL/GenBank/DDBJ whole genome shotgun (WGS) entry which is preliminary data.</text>
</comment>
<evidence type="ECO:0000256" key="10">
    <source>
        <dbReference type="ARBA" id="ARBA00023125"/>
    </source>
</evidence>
<dbReference type="GO" id="GO:0051607">
    <property type="term" value="P:defense response to virus"/>
    <property type="evidence" value="ECO:0007669"/>
    <property type="project" value="UniProtKB-UniRule"/>
</dbReference>
<keyword evidence="7 13" id="KW-0460">Magnesium</keyword>
<keyword evidence="9 13" id="KW-0051">Antiviral defense</keyword>
<evidence type="ECO:0000256" key="8">
    <source>
        <dbReference type="ARBA" id="ARBA00022884"/>
    </source>
</evidence>
<dbReference type="GO" id="GO:0003723">
    <property type="term" value="F:RNA binding"/>
    <property type="evidence" value="ECO:0007669"/>
    <property type="project" value="UniProtKB-UniRule"/>
</dbReference>
<evidence type="ECO:0000256" key="13">
    <source>
        <dbReference type="HAMAP-Rule" id="MF_01480"/>
    </source>
</evidence>
<keyword evidence="3 13" id="KW-0540">Nuclease</keyword>
<dbReference type="Pfam" id="PF22702">
    <property type="entry name" value="Cas9_RuvC"/>
    <property type="match status" value="1"/>
</dbReference>
<evidence type="ECO:0000256" key="7">
    <source>
        <dbReference type="ARBA" id="ARBA00022842"/>
    </source>
</evidence>
<feature type="binding site" evidence="13">
    <location>
        <position position="12"/>
    </location>
    <ligand>
        <name>Mg(2+)</name>
        <dbReference type="ChEBI" id="CHEBI:18420"/>
        <label>2</label>
    </ligand>
</feature>
<evidence type="ECO:0000256" key="6">
    <source>
        <dbReference type="ARBA" id="ARBA00022801"/>
    </source>
</evidence>
<evidence type="ECO:0000256" key="3">
    <source>
        <dbReference type="ARBA" id="ARBA00022722"/>
    </source>
</evidence>
<evidence type="ECO:0000256" key="9">
    <source>
        <dbReference type="ARBA" id="ARBA00023118"/>
    </source>
</evidence>
<keyword evidence="8 13" id="KW-0694">RNA-binding</keyword>
<protein>
    <recommendedName>
        <fullName evidence="13">CRISPR-associated endonuclease Cas9</fullName>
        <ecNumber evidence="13">3.1.-.-</ecNumber>
    </recommendedName>
</protein>
<dbReference type="GO" id="GO:0046872">
    <property type="term" value="F:metal ion binding"/>
    <property type="evidence" value="ECO:0007669"/>
    <property type="project" value="UniProtKB-UniRule"/>
</dbReference>
<keyword evidence="10 13" id="KW-0238">DNA-binding</keyword>
<feature type="active site" description="Proton acceptor for HNH nuclease domain" evidence="13">
    <location>
        <position position="879"/>
    </location>
</feature>
<dbReference type="InterPro" id="IPR032237">
    <property type="entry name" value="Cas9_PI"/>
</dbReference>
<keyword evidence="11" id="KW-0464">Manganese</keyword>
<reference evidence="15" key="1">
    <citation type="submission" date="2022-01" db="EMBL/GenBank/DDBJ databases">
        <title>VMRC isolate genome collection.</title>
        <authorList>
            <person name="France M."/>
            <person name="Rutt L."/>
            <person name="Humphrys M."/>
            <person name="Ravel J."/>
        </authorList>
    </citation>
    <scope>NUCLEOTIDE SEQUENCE</scope>
    <source>
        <strain evidence="15">C0127B5</strain>
    </source>
</reference>
<feature type="active site" description="For RuvC-like nuclease domain" evidence="13">
    <location>
        <position position="12"/>
    </location>
</feature>
<dbReference type="Pfam" id="PF16595">
    <property type="entry name" value="Cas9_PI"/>
    <property type="match status" value="1"/>
</dbReference>
<feature type="domain" description="HNH Cas9-type" evidence="14">
    <location>
        <begin position="809"/>
        <end position="967"/>
    </location>
</feature>
<comment type="similarity">
    <text evidence="13">Belongs to the CRISPR-associated Cas9 family.</text>
</comment>
<dbReference type="RefSeq" id="WP_006586411.1">
    <property type="nucleotide sequence ID" value="NZ_CABMGH010000014.1"/>
</dbReference>
<dbReference type="InterPro" id="IPR003615">
    <property type="entry name" value="HNH_nuc"/>
</dbReference>
<dbReference type="PROSITE" id="PS51749">
    <property type="entry name" value="HNH_CAS9"/>
    <property type="match status" value="1"/>
</dbReference>
<feature type="binding site" evidence="13">
    <location>
        <position position="801"/>
    </location>
    <ligand>
        <name>Mg(2+)</name>
        <dbReference type="ChEBI" id="CHEBI:18420"/>
        <label>1</label>
    </ligand>
</feature>
<feature type="binding site" evidence="13">
    <location>
        <position position="801"/>
    </location>
    <ligand>
        <name>Mg(2+)</name>
        <dbReference type="ChEBI" id="CHEBI:18420"/>
        <label>2</label>
    </ligand>
</feature>
<keyword evidence="6 13" id="KW-0378">Hydrolase</keyword>
<dbReference type="EMBL" id="JAKHLF010000012">
    <property type="protein sequence ID" value="MCZ3845234.1"/>
    <property type="molecule type" value="Genomic_DNA"/>
</dbReference>
<evidence type="ECO:0000256" key="12">
    <source>
        <dbReference type="ARBA" id="ARBA00046380"/>
    </source>
</evidence>
<evidence type="ECO:0000313" key="15">
    <source>
        <dbReference type="EMBL" id="MCZ3845234.1"/>
    </source>
</evidence>
<accession>A0AAP3GXE0</accession>
<evidence type="ECO:0000256" key="1">
    <source>
        <dbReference type="ARBA" id="ARBA00001946"/>
    </source>
</evidence>
<comment type="function">
    <text evidence="13">CRISPR (clustered regularly interspaced short palindromic repeat) is an adaptive immune system that provides protection against mobile genetic elements (viruses, transposable elements and conjugative plasmids). CRISPR clusters contain spacers, sequences complementary to antecedent mobile elements, and target invading nucleic acids. CRISPR clusters are transcribed and processed into CRISPR RNA (crRNA). In type II CRISPR systems correct processing of pre-crRNA requires a trans-encoded small RNA (tracrRNA), endogenous ribonuclease 3 (rnc) and this protein. The tracrRNA serves as a guide for ribonuclease 3-aided processing of pre-crRNA. Subsequently Cas9/crRNA/tracrRNA endonucleolytically cleaves linear or circular dsDNA target complementary to the spacer; Cas9 is inactive in the absence of the 2 guide RNAs (gRNA). Cas9 recognizes the protospacer adjacent motif (PAM) in the CRISPR repeat sequences to help distinguish self versus nonself, as targets within the bacterial CRISPR locus do not have PAMs. PAM recognition is also required for catalytic activity.</text>
</comment>
<dbReference type="InterPro" id="IPR055228">
    <property type="entry name" value="Cas9_RuvC"/>
</dbReference>
<evidence type="ECO:0000259" key="14">
    <source>
        <dbReference type="PROSITE" id="PS51749"/>
    </source>
</evidence>
<dbReference type="GO" id="GO:0043571">
    <property type="term" value="P:maintenance of CRISPR repeat elements"/>
    <property type="evidence" value="ECO:0007669"/>
    <property type="project" value="UniProtKB-UniRule"/>
</dbReference>
<gene>
    <name evidence="13 15" type="primary">cas9</name>
    <name evidence="15" type="ORF">L2422_06965</name>
</gene>
<keyword evidence="4 13" id="KW-0479">Metal-binding</keyword>
<keyword evidence="5 13" id="KW-0255">Endonuclease</keyword>
<comment type="subunit">
    <text evidence="12 13">Monomer. Binds crRNA and tracrRNA.</text>
</comment>
<dbReference type="Pfam" id="PF16593">
    <property type="entry name" value="Cas9-BH"/>
    <property type="match status" value="1"/>
</dbReference>
<dbReference type="EC" id="3.1.-.-" evidence="13"/>
<dbReference type="GO" id="GO:0004519">
    <property type="term" value="F:endonuclease activity"/>
    <property type="evidence" value="ECO:0007669"/>
    <property type="project" value="UniProtKB-UniRule"/>
</dbReference>
<evidence type="ECO:0000313" key="16">
    <source>
        <dbReference type="Proteomes" id="UP001213015"/>
    </source>
</evidence>